<dbReference type="GO" id="GO:0090313">
    <property type="term" value="P:regulation of protein targeting to membrane"/>
    <property type="evidence" value="ECO:0007669"/>
    <property type="project" value="TreeGrafter"/>
</dbReference>
<dbReference type="EMBL" id="RAQU01000061">
    <property type="protein sequence ID" value="RKK03983.1"/>
    <property type="molecule type" value="Genomic_DNA"/>
</dbReference>
<protein>
    <submittedName>
        <fullName evidence="3">AsmA family protein</fullName>
    </submittedName>
</protein>
<dbReference type="OrthoDB" id="5749006at2"/>
<feature type="domain" description="AsmA" evidence="2">
    <location>
        <begin position="122"/>
        <end position="461"/>
    </location>
</feature>
<dbReference type="InterPro" id="IPR052894">
    <property type="entry name" value="AsmA-related"/>
</dbReference>
<feature type="region of interest" description="Disordered" evidence="1">
    <location>
        <begin position="265"/>
        <end position="287"/>
    </location>
</feature>
<keyword evidence="5" id="KW-1185">Reference proteome</keyword>
<accession>A0A3A9JGX7</accession>
<gene>
    <name evidence="3" type="ORF">D6Z83_11765</name>
    <name evidence="4" type="ORF">EBE87_14525</name>
</gene>
<dbReference type="Proteomes" id="UP000274097">
    <property type="component" value="Unassembled WGS sequence"/>
</dbReference>
<dbReference type="InterPro" id="IPR007844">
    <property type="entry name" value="AsmA"/>
</dbReference>
<evidence type="ECO:0000256" key="1">
    <source>
        <dbReference type="SAM" id="MobiDB-lite"/>
    </source>
</evidence>
<name>A0A3A9JGX7_9PROT</name>
<dbReference type="Proteomes" id="UP000278036">
    <property type="component" value="Unassembled WGS sequence"/>
</dbReference>
<proteinExistence type="predicted"/>
<dbReference type="AlphaFoldDB" id="A0A3A9JGX7"/>
<organism evidence="3 6">
    <name type="scientific">Teichococcus wenyumeiae</name>
    <dbReference type="NCBI Taxonomy" id="2478470"/>
    <lineage>
        <taxon>Bacteria</taxon>
        <taxon>Pseudomonadati</taxon>
        <taxon>Pseudomonadota</taxon>
        <taxon>Alphaproteobacteria</taxon>
        <taxon>Acetobacterales</taxon>
        <taxon>Roseomonadaceae</taxon>
        <taxon>Roseomonas</taxon>
    </lineage>
</organism>
<comment type="caution">
    <text evidence="3">The sequence shown here is derived from an EMBL/GenBank/DDBJ whole genome shotgun (WGS) entry which is preliminary data.</text>
</comment>
<dbReference type="GO" id="GO:0005886">
    <property type="term" value="C:plasma membrane"/>
    <property type="evidence" value="ECO:0007669"/>
    <property type="project" value="TreeGrafter"/>
</dbReference>
<evidence type="ECO:0000259" key="2">
    <source>
        <dbReference type="Pfam" id="PF05170"/>
    </source>
</evidence>
<sequence>MPDGRANYLFDTGSSDTPADPNAPAAQEPQIGALRIHDGQGKVVLPQLRADFDLRIATEGEEKPGAEQPAEAEPEPASTMVIAENGLPLPAPPAPEAADAAMPDMLPQLVAEPSRIIVSAEGTYADQPIKARLVGGGLLSLREAEKPWPVQLRVDNGPTNVSLQGTLQDPIHFKGAALQLVFAGPDMGLLTPLTGVPIPKTPRYRVAGALDYTAERVRFSDIKGTVGSSDLNGEVAVLPRRERPDVTVNLNSRLVDLDDLAGFVGEEPGDKAPAKPSERVLPDTPVNMPKLTAADVHVKYRASSIRGGRRQPLDNLRADFDIVEGNVDLHPISFGIGRGQMLFSGKLSPVNGGGLRADVKAEFQRLDISKLMQAAGSEGGGALSGRAELRGTGKSVAQLLGTGDGRITLSTSGGNLSALLVDLSGLRIANAILSALGIPSRTDLQCFIADFRLQDGTLNTQSAIIDTDEAIIIGDGSINLAREQIAYRLRTQSRDFTIGALSTDIRIGGTFRDPSVLPDPVELGARGGAAVALGFLNPLLAILPTIQFGTDEDSGCKSLANRAGSRRR</sequence>
<dbReference type="Pfam" id="PF05170">
    <property type="entry name" value="AsmA"/>
    <property type="match status" value="1"/>
</dbReference>
<evidence type="ECO:0000313" key="4">
    <source>
        <dbReference type="EMBL" id="RMI20768.1"/>
    </source>
</evidence>
<dbReference type="PANTHER" id="PTHR30441:SF9">
    <property type="entry name" value="ASMA FAMILY PROTEIN YHJG"/>
    <property type="match status" value="1"/>
</dbReference>
<dbReference type="EMBL" id="RFLX01000010">
    <property type="protein sequence ID" value="RMI20768.1"/>
    <property type="molecule type" value="Genomic_DNA"/>
</dbReference>
<evidence type="ECO:0000313" key="6">
    <source>
        <dbReference type="Proteomes" id="UP000278036"/>
    </source>
</evidence>
<feature type="region of interest" description="Disordered" evidence="1">
    <location>
        <begin position="1"/>
        <end position="29"/>
    </location>
</feature>
<dbReference type="PANTHER" id="PTHR30441">
    <property type="entry name" value="DUF748 DOMAIN-CONTAINING PROTEIN"/>
    <property type="match status" value="1"/>
</dbReference>
<dbReference type="InParanoid" id="A0A3A9JGX7"/>
<reference evidence="3 6" key="1">
    <citation type="submission" date="2018-09" db="EMBL/GenBank/DDBJ databases">
        <title>Roseomonas sp. nov., isolated from feces of Tibetan antelopes in the Qinghai-Tibet plateau, China.</title>
        <authorList>
            <person name="Tian Z."/>
        </authorList>
    </citation>
    <scope>NUCLEOTIDE SEQUENCE [LARGE SCALE GENOMIC DNA]</scope>
    <source>
        <strain evidence="4 5">Z23</strain>
        <strain evidence="3 6">Z24</strain>
    </source>
</reference>
<dbReference type="FunCoup" id="A0A3A9JGX7">
    <property type="interactions" value="18"/>
</dbReference>
<feature type="compositionally biased region" description="Basic and acidic residues" evidence="1">
    <location>
        <begin position="268"/>
        <end position="281"/>
    </location>
</feature>
<evidence type="ECO:0000313" key="5">
    <source>
        <dbReference type="Proteomes" id="UP000274097"/>
    </source>
</evidence>
<evidence type="ECO:0000313" key="3">
    <source>
        <dbReference type="EMBL" id="RKK03983.1"/>
    </source>
</evidence>